<sequence length="380" mass="43400">MTLSLFQQRCGYVTHKCDLIPGLTVEQTLFYTPTKISTYLKRSKVKQVMADLALSQVANRCTEYLTQSEYRRLMIGIQLIKDPVILLLDEPTWDLDPLNTYLVVSILSNASKKYGTAIILTMEKPRSDVFPFLERVLYLCLGDVVYTGGTRQMLEYFNAIGFPCPQLENPLMYYLCLSTVDRRSRERFLESNNQIAALVEKFKIEGGLYRKTSLAGNHAMDHSTLMGHGNKIPLLHGKPSSFQVGWLLYVSIKGLQDWLFYLTYATQVRYSSAFLNKKVFLSSALLETLPYDSKINCTNISPIETSTFNSLTDPYCRYAQGQSYLTERYTRGPTDLIFSEILDEEKNIGITFAFTVGFIVFNLFLCLIPLPAFVKAKFRE</sequence>
<accession>A0ACB9T502</accession>
<reference evidence="1" key="1">
    <citation type="submission" date="2022-04" db="EMBL/GenBank/DDBJ databases">
        <title>Chromosome-scale genome assembly of Holotrichia oblita Faldermann.</title>
        <authorList>
            <person name="Rongchong L."/>
        </authorList>
    </citation>
    <scope>NUCLEOTIDE SEQUENCE</scope>
    <source>
        <strain evidence="1">81SQS9</strain>
    </source>
</reference>
<name>A0ACB9T502_HOLOL</name>
<protein>
    <submittedName>
        <fullName evidence="1">Abc transporter g family member 28</fullName>
    </submittedName>
</protein>
<evidence type="ECO:0000313" key="2">
    <source>
        <dbReference type="Proteomes" id="UP001056778"/>
    </source>
</evidence>
<keyword evidence="2" id="KW-1185">Reference proteome</keyword>
<gene>
    <name evidence="1" type="ORF">MML48_5g00020729</name>
</gene>
<dbReference type="Proteomes" id="UP001056778">
    <property type="component" value="Chromosome 5"/>
</dbReference>
<dbReference type="EMBL" id="CM043019">
    <property type="protein sequence ID" value="KAI4461887.1"/>
    <property type="molecule type" value="Genomic_DNA"/>
</dbReference>
<proteinExistence type="predicted"/>
<comment type="caution">
    <text evidence="1">The sequence shown here is derived from an EMBL/GenBank/DDBJ whole genome shotgun (WGS) entry which is preliminary data.</text>
</comment>
<organism evidence="1 2">
    <name type="scientific">Holotrichia oblita</name>
    <name type="common">Chafer beetle</name>
    <dbReference type="NCBI Taxonomy" id="644536"/>
    <lineage>
        <taxon>Eukaryota</taxon>
        <taxon>Metazoa</taxon>
        <taxon>Ecdysozoa</taxon>
        <taxon>Arthropoda</taxon>
        <taxon>Hexapoda</taxon>
        <taxon>Insecta</taxon>
        <taxon>Pterygota</taxon>
        <taxon>Neoptera</taxon>
        <taxon>Endopterygota</taxon>
        <taxon>Coleoptera</taxon>
        <taxon>Polyphaga</taxon>
        <taxon>Scarabaeiformia</taxon>
        <taxon>Scarabaeidae</taxon>
        <taxon>Melolonthinae</taxon>
        <taxon>Holotrichia</taxon>
    </lineage>
</organism>
<evidence type="ECO:0000313" key="1">
    <source>
        <dbReference type="EMBL" id="KAI4461887.1"/>
    </source>
</evidence>